<evidence type="ECO:0000256" key="6">
    <source>
        <dbReference type="HAMAP-Rule" id="MF_00479"/>
    </source>
</evidence>
<dbReference type="NCBIfam" id="TIGR01947">
    <property type="entry name" value="rnfG"/>
    <property type="match status" value="1"/>
</dbReference>
<dbReference type="Pfam" id="PF04205">
    <property type="entry name" value="FMN_bind"/>
    <property type="match status" value="1"/>
</dbReference>
<gene>
    <name evidence="6" type="primary">rnfG</name>
    <name evidence="9" type="ORF">MBAV_000572</name>
</gene>
<evidence type="ECO:0000256" key="4">
    <source>
        <dbReference type="ARBA" id="ARBA00022643"/>
    </source>
</evidence>
<evidence type="ECO:0000256" key="1">
    <source>
        <dbReference type="ARBA" id="ARBA00022448"/>
    </source>
</evidence>
<evidence type="ECO:0000256" key="7">
    <source>
        <dbReference type="SAM" id="MobiDB-lite"/>
    </source>
</evidence>
<dbReference type="InterPro" id="IPR010209">
    <property type="entry name" value="Ion_transpt_RnfG/RsxG"/>
</dbReference>
<comment type="function">
    <text evidence="6">Part of a membrane-bound complex that couples electron transfer with translocation of ions across the membrane.</text>
</comment>
<keyword evidence="1 6" id="KW-0813">Transport</keyword>
<evidence type="ECO:0000256" key="5">
    <source>
        <dbReference type="ARBA" id="ARBA00022982"/>
    </source>
</evidence>
<keyword evidence="5 6" id="KW-0249">Electron transport</keyword>
<feature type="modified residue" description="FMN phosphoryl threonine" evidence="6">
    <location>
        <position position="162"/>
    </location>
</feature>
<dbReference type="PIRSF" id="PIRSF006091">
    <property type="entry name" value="E_trnsport_RnfG"/>
    <property type="match status" value="1"/>
</dbReference>
<feature type="domain" description="FMN-binding" evidence="8">
    <location>
        <begin position="92"/>
        <end position="180"/>
    </location>
</feature>
<comment type="subcellular location">
    <subcellularLocation>
        <location evidence="6">Cell membrane</location>
        <topology evidence="6">Single-pass membrane protein</topology>
    </subcellularLocation>
</comment>
<keyword evidence="2 6" id="KW-0597">Phosphoprotein</keyword>
<keyword evidence="6" id="KW-0812">Transmembrane</keyword>
<protein>
    <recommendedName>
        <fullName evidence="6">Ion-translocating oxidoreductase complex subunit G</fullName>
        <ecNumber evidence="6">7.-.-.-</ecNumber>
    </recommendedName>
    <alternativeName>
        <fullName evidence="6">Rnf electron transport complex subunit G</fullName>
    </alternativeName>
</protein>
<keyword evidence="3 6" id="KW-0285">Flavoprotein</keyword>
<dbReference type="SMART" id="SM00900">
    <property type="entry name" value="FMN_bind"/>
    <property type="match status" value="1"/>
</dbReference>
<reference evidence="9 10" key="1">
    <citation type="submission" date="2015-02" db="EMBL/GenBank/DDBJ databases">
        <title>Single-cell genomics of uncultivated deep-branching MTB reveals a conserved set of magnetosome genes.</title>
        <authorList>
            <person name="Kolinko S."/>
            <person name="Richter M."/>
            <person name="Glockner F.O."/>
            <person name="Brachmann A."/>
            <person name="Schuler D."/>
        </authorList>
    </citation>
    <scope>NUCLEOTIDE SEQUENCE [LARGE SCALE GENOMIC DNA]</scope>
    <source>
        <strain evidence="9">TM-1</strain>
    </source>
</reference>
<keyword evidence="6" id="KW-1278">Translocase</keyword>
<evidence type="ECO:0000313" key="9">
    <source>
        <dbReference type="EMBL" id="KJU87238.1"/>
    </source>
</evidence>
<dbReference type="GO" id="GO:0005886">
    <property type="term" value="C:plasma membrane"/>
    <property type="evidence" value="ECO:0007669"/>
    <property type="project" value="UniProtKB-SubCell"/>
</dbReference>
<accession>A0A0F3H2S1</accession>
<dbReference type="AlphaFoldDB" id="A0A0F3H2S1"/>
<dbReference type="GO" id="GO:0009055">
    <property type="term" value="F:electron transfer activity"/>
    <property type="evidence" value="ECO:0007669"/>
    <property type="project" value="InterPro"/>
</dbReference>
<keyword evidence="6" id="KW-1003">Cell membrane</keyword>
<evidence type="ECO:0000313" key="10">
    <source>
        <dbReference type="Proteomes" id="UP000033423"/>
    </source>
</evidence>
<keyword evidence="6" id="KW-0472">Membrane</keyword>
<organism evidence="9 10">
    <name type="scientific">Candidatus Magnetobacterium bavaricum</name>
    <dbReference type="NCBI Taxonomy" id="29290"/>
    <lineage>
        <taxon>Bacteria</taxon>
        <taxon>Pseudomonadati</taxon>
        <taxon>Nitrospirota</taxon>
        <taxon>Thermodesulfovibrionia</taxon>
        <taxon>Thermodesulfovibrionales</taxon>
        <taxon>Candidatus Magnetobacteriaceae</taxon>
        <taxon>Candidatus Magnetobacterium</taxon>
    </lineage>
</organism>
<keyword evidence="4 6" id="KW-0288">FMN</keyword>
<feature type="compositionally biased region" description="Basic and acidic residues" evidence="7">
    <location>
        <begin position="188"/>
        <end position="201"/>
    </location>
</feature>
<name>A0A0F3H2S1_9BACT</name>
<evidence type="ECO:0000256" key="3">
    <source>
        <dbReference type="ARBA" id="ARBA00022630"/>
    </source>
</evidence>
<dbReference type="PANTHER" id="PTHR36118:SF1">
    <property type="entry name" value="ION-TRANSLOCATING OXIDOREDUCTASE COMPLEX SUBUNIT G"/>
    <property type="match status" value="1"/>
</dbReference>
<dbReference type="Proteomes" id="UP000033423">
    <property type="component" value="Unassembled WGS sequence"/>
</dbReference>
<dbReference type="InterPro" id="IPR007329">
    <property type="entry name" value="FMN-bd"/>
</dbReference>
<proteinExistence type="inferred from homology"/>
<keyword evidence="6" id="KW-1133">Transmembrane helix</keyword>
<dbReference type="PANTHER" id="PTHR36118">
    <property type="entry name" value="ION-TRANSLOCATING OXIDOREDUCTASE COMPLEX SUBUNIT G"/>
    <property type="match status" value="1"/>
</dbReference>
<evidence type="ECO:0000256" key="2">
    <source>
        <dbReference type="ARBA" id="ARBA00022553"/>
    </source>
</evidence>
<dbReference type="PATRIC" id="fig|29290.4.peg.760"/>
<comment type="caution">
    <text evidence="9">The sequence shown here is derived from an EMBL/GenBank/DDBJ whole genome shotgun (WGS) entry which is preliminary data.</text>
</comment>
<comment type="subunit">
    <text evidence="6">The complex is composed of six subunits: RnfA, RnfB, RnfC, RnfD, RnfE and RnfG.</text>
</comment>
<evidence type="ECO:0000259" key="8">
    <source>
        <dbReference type="SMART" id="SM00900"/>
    </source>
</evidence>
<feature type="region of interest" description="Disordered" evidence="7">
    <location>
        <begin position="183"/>
        <end position="211"/>
    </location>
</feature>
<comment type="similarity">
    <text evidence="6">Belongs to the RnfG family.</text>
</comment>
<dbReference type="GO" id="GO:0010181">
    <property type="term" value="F:FMN binding"/>
    <property type="evidence" value="ECO:0007669"/>
    <property type="project" value="InterPro"/>
</dbReference>
<keyword evidence="10" id="KW-1185">Reference proteome</keyword>
<sequence length="211" mass="23517">MNAKDIFKITLNLVVIYVAGGLLLAALYAKTSPIIFEANKKEKAEALQKMIPQADKIEKMGDWYPHEKHCEYYKAQKGDEVIGYIVQSMGKGYSSYIDLLFSVDKDMKIQKMEILKQGETPGLGDEVMADSFKKQFPGKDLNHLKVLKTETTEYIESITGATISSRAVTEDAVKNGLKFLQEKLASPSDDKQSDKKDDKPQFKGGNANGSH</sequence>
<dbReference type="EC" id="7.-.-.-" evidence="6"/>
<dbReference type="HAMAP" id="MF_00479">
    <property type="entry name" value="RsxG_RnfG"/>
    <property type="match status" value="1"/>
</dbReference>
<comment type="cofactor">
    <cofactor evidence="6">
        <name>FMN</name>
        <dbReference type="ChEBI" id="CHEBI:58210"/>
    </cofactor>
</comment>
<dbReference type="GO" id="GO:0022900">
    <property type="term" value="P:electron transport chain"/>
    <property type="evidence" value="ECO:0007669"/>
    <property type="project" value="UniProtKB-UniRule"/>
</dbReference>
<dbReference type="EMBL" id="LACI01000256">
    <property type="protein sequence ID" value="KJU87238.1"/>
    <property type="molecule type" value="Genomic_DNA"/>
</dbReference>